<dbReference type="SMART" id="SM00316">
    <property type="entry name" value="S1"/>
    <property type="match status" value="2"/>
</dbReference>
<evidence type="ECO:0000313" key="5">
    <source>
        <dbReference type="EMBL" id="CAI8025824.1"/>
    </source>
</evidence>
<dbReference type="Pfam" id="PF00575">
    <property type="entry name" value="S1"/>
    <property type="match status" value="2"/>
</dbReference>
<dbReference type="GO" id="GO:0022627">
    <property type="term" value="C:cytosolic small ribosomal subunit"/>
    <property type="evidence" value="ECO:0007669"/>
    <property type="project" value="TreeGrafter"/>
</dbReference>
<feature type="domain" description="S1 motif" evidence="4">
    <location>
        <begin position="76"/>
        <end position="145"/>
    </location>
</feature>
<dbReference type="PRINTS" id="PR00681">
    <property type="entry name" value="RIBOSOMALS1"/>
</dbReference>
<protein>
    <submittedName>
        <fullName evidence="5">4-hydroxy-3-methylbut-2-enyl diphosphate reductase</fullName>
    </submittedName>
</protein>
<evidence type="ECO:0000256" key="3">
    <source>
        <dbReference type="ARBA" id="ARBA00023274"/>
    </source>
</evidence>
<dbReference type="EMBL" id="CASHTH010002183">
    <property type="protein sequence ID" value="CAI8025824.1"/>
    <property type="molecule type" value="Genomic_DNA"/>
</dbReference>
<evidence type="ECO:0000256" key="1">
    <source>
        <dbReference type="ARBA" id="ARBA00006767"/>
    </source>
</evidence>
<reference evidence="5" key="1">
    <citation type="submission" date="2023-03" db="EMBL/GenBank/DDBJ databases">
        <authorList>
            <person name="Steffen K."/>
            <person name="Cardenas P."/>
        </authorList>
    </citation>
    <scope>NUCLEOTIDE SEQUENCE</scope>
</reference>
<dbReference type="AlphaFoldDB" id="A0AA35WMH2"/>
<dbReference type="GO" id="GO:0006412">
    <property type="term" value="P:translation"/>
    <property type="evidence" value="ECO:0007669"/>
    <property type="project" value="TreeGrafter"/>
</dbReference>
<keyword evidence="3" id="KW-0687">Ribonucleoprotein</keyword>
<keyword evidence="6" id="KW-1185">Reference proteome</keyword>
<dbReference type="CDD" id="cd05688">
    <property type="entry name" value="S1_RPS1_repeat_ec3"/>
    <property type="match status" value="1"/>
</dbReference>
<dbReference type="PANTHER" id="PTHR10724">
    <property type="entry name" value="30S RIBOSOMAL PROTEIN S1"/>
    <property type="match status" value="1"/>
</dbReference>
<evidence type="ECO:0000256" key="2">
    <source>
        <dbReference type="ARBA" id="ARBA00022980"/>
    </source>
</evidence>
<dbReference type="Gene3D" id="2.40.50.140">
    <property type="entry name" value="Nucleic acid-binding proteins"/>
    <property type="match status" value="2"/>
</dbReference>
<name>A0AA35WMH2_GEOBA</name>
<keyword evidence="2" id="KW-0689">Ribosomal protein</keyword>
<evidence type="ECO:0000259" key="4">
    <source>
        <dbReference type="PROSITE" id="PS50126"/>
    </source>
</evidence>
<dbReference type="PANTHER" id="PTHR10724:SF7">
    <property type="entry name" value="SMALL RIBOSOMAL SUBUNIT PROTEIN BS1C"/>
    <property type="match status" value="1"/>
</dbReference>
<gene>
    <name evidence="5" type="ORF">GBAR_LOCUS14893</name>
</gene>
<proteinExistence type="inferred from homology"/>
<dbReference type="InterPro" id="IPR050437">
    <property type="entry name" value="Ribos_protein_bS1-like"/>
</dbReference>
<dbReference type="InterPro" id="IPR003029">
    <property type="entry name" value="S1_domain"/>
</dbReference>
<evidence type="ECO:0000313" key="6">
    <source>
        <dbReference type="Proteomes" id="UP001174909"/>
    </source>
</evidence>
<accession>A0AA35WMH2</accession>
<dbReference type="SUPFAM" id="SSF50249">
    <property type="entry name" value="Nucleic acid-binding proteins"/>
    <property type="match status" value="2"/>
</dbReference>
<dbReference type="InterPro" id="IPR012340">
    <property type="entry name" value="NA-bd_OB-fold"/>
</dbReference>
<organism evidence="5 6">
    <name type="scientific">Geodia barretti</name>
    <name type="common">Barrett's horny sponge</name>
    <dbReference type="NCBI Taxonomy" id="519541"/>
    <lineage>
        <taxon>Eukaryota</taxon>
        <taxon>Metazoa</taxon>
        <taxon>Porifera</taxon>
        <taxon>Demospongiae</taxon>
        <taxon>Heteroscleromorpha</taxon>
        <taxon>Tetractinellida</taxon>
        <taxon>Astrophorina</taxon>
        <taxon>Geodiidae</taxon>
        <taxon>Geodia</taxon>
    </lineage>
</organism>
<dbReference type="GO" id="GO:0003735">
    <property type="term" value="F:structural constituent of ribosome"/>
    <property type="evidence" value="ECO:0007669"/>
    <property type="project" value="TreeGrafter"/>
</dbReference>
<dbReference type="PROSITE" id="PS50126">
    <property type="entry name" value="S1"/>
    <property type="match status" value="2"/>
</dbReference>
<comment type="caution">
    <text evidence="5">The sequence shown here is derived from an EMBL/GenBank/DDBJ whole genome shotgun (WGS) entry which is preliminary data.</text>
</comment>
<feature type="domain" description="S1 motif" evidence="4">
    <location>
        <begin position="1"/>
        <end position="59"/>
    </location>
</feature>
<dbReference type="InterPro" id="IPR035104">
    <property type="entry name" value="Ribosomal_protein_S1-like"/>
</dbReference>
<dbReference type="GO" id="GO:0003729">
    <property type="term" value="F:mRNA binding"/>
    <property type="evidence" value="ECO:0007669"/>
    <property type="project" value="TreeGrafter"/>
</dbReference>
<sequence length="169" mass="19027">MRPFGAFVDIGGADGLLHVSEIGWTPVSHPRDVLRVGERIQVEVLRLDQERSRIALSRKRLLSNPWESIEERYKVNDTILVTVTRVIDFGAFAQLEPGIEGLIHISELADITVAEPLKMVSSGDRIPVKILRIHPDRQRIGLSRRQSDEIIGQALLETEAESYEIRAAE</sequence>
<dbReference type="Proteomes" id="UP001174909">
    <property type="component" value="Unassembled WGS sequence"/>
</dbReference>
<comment type="similarity">
    <text evidence="1">Belongs to the bacterial ribosomal protein bS1 family.</text>
</comment>